<dbReference type="PATRIC" id="fig|53707.9.peg.2692"/>
<dbReference type="EMBL" id="LJQP01000326">
    <property type="protein sequence ID" value="KPX63238.1"/>
    <property type="molecule type" value="Genomic_DNA"/>
</dbReference>
<organism evidence="8 9">
    <name type="scientific">Pseudomonas amygdali pv. lachrymans</name>
    <name type="common">Pseudomonas syringae pv. lachrymans</name>
    <dbReference type="NCBI Taxonomy" id="53707"/>
    <lineage>
        <taxon>Bacteria</taxon>
        <taxon>Pseudomonadati</taxon>
        <taxon>Pseudomonadota</taxon>
        <taxon>Gammaproteobacteria</taxon>
        <taxon>Pseudomonadales</taxon>
        <taxon>Pseudomonadaceae</taxon>
        <taxon>Pseudomonas</taxon>
        <taxon>Pseudomonas amygdali</taxon>
    </lineage>
</organism>
<protein>
    <submittedName>
        <fullName evidence="8">Putative Outer membrane lipoprotein</fullName>
    </submittedName>
</protein>
<feature type="domain" description="Glycine zipper 2TM" evidence="7">
    <location>
        <begin position="89"/>
        <end position="129"/>
    </location>
</feature>
<dbReference type="Proteomes" id="UP000050265">
    <property type="component" value="Unassembled WGS sequence"/>
</dbReference>
<evidence type="ECO:0000256" key="4">
    <source>
        <dbReference type="ARBA" id="ARBA00023139"/>
    </source>
</evidence>
<evidence type="ECO:0000259" key="7">
    <source>
        <dbReference type="Pfam" id="PF05433"/>
    </source>
</evidence>
<keyword evidence="4" id="KW-0564">Palmitate</keyword>
<comment type="caution">
    <text evidence="8">The sequence shown here is derived from an EMBL/GenBank/DDBJ whole genome shotgun (WGS) entry which is preliminary data.</text>
</comment>
<keyword evidence="6" id="KW-0812">Transmembrane</keyword>
<evidence type="ECO:0000256" key="6">
    <source>
        <dbReference type="SAM" id="Phobius"/>
    </source>
</evidence>
<evidence type="ECO:0000313" key="9">
    <source>
        <dbReference type="Proteomes" id="UP000050265"/>
    </source>
</evidence>
<evidence type="ECO:0000256" key="3">
    <source>
        <dbReference type="ARBA" id="ARBA00023136"/>
    </source>
</evidence>
<evidence type="ECO:0000256" key="2">
    <source>
        <dbReference type="ARBA" id="ARBA00022729"/>
    </source>
</evidence>
<sequence>MNLNCRIGAVTAPLSGSLMATDSSGDSLMRKSALLVASFTAMALMLGGCASNLTGDSYSRDEARTVQTVRMGTIESLRPVKIEGTKTPIGGAAGAVVGGVGGSAIGGGRGSIVAAVIGAVAGGLLGSATEEGLTRTQGVEITVREDDGSMRAYVQQVQENEIFRVGERVRIMSVNGTSRVTH</sequence>
<evidence type="ECO:0000256" key="1">
    <source>
        <dbReference type="ARBA" id="ARBA00004459"/>
    </source>
</evidence>
<evidence type="ECO:0000313" key="8">
    <source>
        <dbReference type="EMBL" id="KPX63238.1"/>
    </source>
</evidence>
<gene>
    <name evidence="8" type="ORF">ALO35_100219</name>
</gene>
<feature type="transmembrane region" description="Helical" evidence="6">
    <location>
        <begin position="33"/>
        <end position="54"/>
    </location>
</feature>
<name>A0A0P9TZ13_PSEAV</name>
<keyword evidence="6" id="KW-1133">Transmembrane helix</keyword>
<proteinExistence type="predicted"/>
<evidence type="ECO:0000256" key="5">
    <source>
        <dbReference type="ARBA" id="ARBA00023288"/>
    </source>
</evidence>
<dbReference type="InterPro" id="IPR008816">
    <property type="entry name" value="Gly_zipper_2TM_dom"/>
</dbReference>
<dbReference type="InterPro" id="IPR051407">
    <property type="entry name" value="Bact_OM_lipoprot/Surf_antigen"/>
</dbReference>
<dbReference type="Pfam" id="PF05433">
    <property type="entry name" value="Rick_17kDa_Anti"/>
    <property type="match status" value="1"/>
</dbReference>
<dbReference type="PANTHER" id="PTHR35603:SF1">
    <property type="entry name" value="OUTER MEMBRANE LIPOPROTEIN SLYB"/>
    <property type="match status" value="1"/>
</dbReference>
<dbReference type="PANTHER" id="PTHR35603">
    <property type="match status" value="1"/>
</dbReference>
<reference evidence="8 9" key="1">
    <citation type="submission" date="2015-09" db="EMBL/GenBank/DDBJ databases">
        <title>Genome announcement of multiple Pseudomonas syringae strains.</title>
        <authorList>
            <person name="Thakur S."/>
            <person name="Wang P.W."/>
            <person name="Gong Y."/>
            <person name="Weir B.S."/>
            <person name="Guttman D.S."/>
        </authorList>
    </citation>
    <scope>NUCLEOTIDE SEQUENCE [LARGE SCALE GENOMIC DNA]</scope>
    <source>
        <strain evidence="8 9">ICMP3507</strain>
    </source>
</reference>
<keyword evidence="3 6" id="KW-0472">Membrane</keyword>
<accession>A0A0P9TZ13</accession>
<keyword evidence="5 8" id="KW-0449">Lipoprotein</keyword>
<keyword evidence="2" id="KW-0732">Signal</keyword>
<dbReference type="GO" id="GO:0009279">
    <property type="term" value="C:cell outer membrane"/>
    <property type="evidence" value="ECO:0007669"/>
    <property type="project" value="UniProtKB-SubCell"/>
</dbReference>
<dbReference type="AlphaFoldDB" id="A0A0P9TZ13"/>
<comment type="subcellular location">
    <subcellularLocation>
        <location evidence="1">Cell outer membrane</location>
        <topology evidence="1">Lipid-anchor</topology>
    </subcellularLocation>
</comment>